<protein>
    <recommendedName>
        <fullName evidence="3">ABM domain-containing protein</fullName>
    </recommendedName>
</protein>
<accession>D8Q5W7</accession>
<name>D8Q5W7_SCHCM</name>
<dbReference type="Proteomes" id="UP000007431">
    <property type="component" value="Unassembled WGS sequence"/>
</dbReference>
<reference evidence="1 2" key="1">
    <citation type="journal article" date="2010" name="Nat. Biotechnol.">
        <title>Genome sequence of the model mushroom Schizophyllum commune.</title>
        <authorList>
            <person name="Ohm R.A."/>
            <person name="de Jong J.F."/>
            <person name="Lugones L.G."/>
            <person name="Aerts A."/>
            <person name="Kothe E."/>
            <person name="Stajich J.E."/>
            <person name="de Vries R.P."/>
            <person name="Record E."/>
            <person name="Levasseur A."/>
            <person name="Baker S.E."/>
            <person name="Bartholomew K.A."/>
            <person name="Coutinho P.M."/>
            <person name="Erdmann S."/>
            <person name="Fowler T.J."/>
            <person name="Gathman A.C."/>
            <person name="Lombard V."/>
            <person name="Henrissat B."/>
            <person name="Knabe N."/>
            <person name="Kuees U."/>
            <person name="Lilly W.W."/>
            <person name="Lindquist E."/>
            <person name="Lucas S."/>
            <person name="Magnuson J.K."/>
            <person name="Piumi F."/>
            <person name="Raudaskoski M."/>
            <person name="Salamov A."/>
            <person name="Schmutz J."/>
            <person name="Schwarze F.W.M.R."/>
            <person name="vanKuyk P.A."/>
            <person name="Horton J.S."/>
            <person name="Grigoriev I.V."/>
            <person name="Woesten H.A.B."/>
        </authorList>
    </citation>
    <scope>NUCLEOTIDE SEQUENCE [LARGE SCALE GENOMIC DNA]</scope>
    <source>
        <strain evidence="2">H4-8 / FGSC 9210</strain>
    </source>
</reference>
<dbReference type="GeneID" id="9596468"/>
<dbReference type="InParanoid" id="D8Q5W7"/>
<evidence type="ECO:0008006" key="3">
    <source>
        <dbReference type="Google" id="ProtNLM"/>
    </source>
</evidence>
<gene>
    <name evidence="1" type="ORF">SCHCODRAFT_235118</name>
</gene>
<proteinExistence type="predicted"/>
<sequence>MAILECFASTGFDDSSLSEIKHAISEAGDRLQLTYAAREIENPDYVNWVFQWTSVRARDAALADGSYQRFLAAAGTVSERAPVVMSLKDSQYGVLERILDTPVPEIAVTAVKNAACREGAERAVQGMLANPHERTTQGELVLAAVDDEDCIVFICGWNSVEDHMMELAKESQKAVNDLAMENMEARYVSHCSKRMI</sequence>
<dbReference type="VEuPathDB" id="FungiDB:SCHCODRAFT_02678116"/>
<organism evidence="2">
    <name type="scientific">Schizophyllum commune (strain H4-8 / FGSC 9210)</name>
    <name type="common">Split gill fungus</name>
    <dbReference type="NCBI Taxonomy" id="578458"/>
    <lineage>
        <taxon>Eukaryota</taxon>
        <taxon>Fungi</taxon>
        <taxon>Dikarya</taxon>
        <taxon>Basidiomycota</taxon>
        <taxon>Agaricomycotina</taxon>
        <taxon>Agaricomycetes</taxon>
        <taxon>Agaricomycetidae</taxon>
        <taxon>Agaricales</taxon>
        <taxon>Schizophyllaceae</taxon>
        <taxon>Schizophyllum</taxon>
    </lineage>
</organism>
<evidence type="ECO:0000313" key="2">
    <source>
        <dbReference type="Proteomes" id="UP000007431"/>
    </source>
</evidence>
<evidence type="ECO:0000313" key="1">
    <source>
        <dbReference type="EMBL" id="EFI97042.1"/>
    </source>
</evidence>
<dbReference type="RefSeq" id="XP_003031945.1">
    <property type="nucleotide sequence ID" value="XM_003031899.1"/>
</dbReference>
<dbReference type="HOGENOM" id="CLU_1390952_0_0_1"/>
<dbReference type="EMBL" id="GL377306">
    <property type="protein sequence ID" value="EFI97042.1"/>
    <property type="molecule type" value="Genomic_DNA"/>
</dbReference>
<keyword evidence="2" id="KW-1185">Reference proteome</keyword>
<dbReference type="OrthoDB" id="3830579at2759"/>
<dbReference type="KEGG" id="scm:SCHCO_02678116"/>
<dbReference type="AlphaFoldDB" id="D8Q5W7"/>